<dbReference type="EMBL" id="LN515531">
    <property type="protein sequence ID" value="CEA14360.1"/>
    <property type="molecule type" value="Genomic_DNA"/>
</dbReference>
<protein>
    <submittedName>
        <fullName evidence="1">Uncharacterized protein</fullName>
    </submittedName>
</protein>
<keyword evidence="6" id="KW-1185">Reference proteome</keyword>
<dbReference type="EMBL" id="CP006933">
    <property type="protein sequence ID" value="AIS32167.1"/>
    <property type="molecule type" value="Genomic_DNA"/>
</dbReference>
<dbReference type="EMBL" id="LN734822">
    <property type="protein sequence ID" value="CEL24598.1"/>
    <property type="molecule type" value="Genomic_DNA"/>
</dbReference>
<dbReference type="AlphaFoldDB" id="A0A089ZDP4"/>
<evidence type="ECO:0000313" key="2">
    <source>
        <dbReference type="EMBL" id="CEA14360.1"/>
    </source>
</evidence>
<dbReference type="Proteomes" id="UP000029661">
    <property type="component" value="Chromosome"/>
</dbReference>
<dbReference type="Proteomes" id="UP000606900">
    <property type="component" value="Unassembled WGS sequence"/>
</dbReference>
<accession>A0A089ZDP4</accession>
<evidence type="ECO:0000313" key="4">
    <source>
        <dbReference type="EMBL" id="MBF4475340.1"/>
    </source>
</evidence>
<reference evidence="3" key="3">
    <citation type="submission" date="2014-09" db="EMBL/GenBank/DDBJ databases">
        <authorList>
            <person name="Bishop-Lilly K.A."/>
            <person name="Broomall S.M."/>
            <person name="Chain P.S."/>
            <person name="Chertkov O."/>
            <person name="Coyne S.R."/>
            <person name="Daligault H.E."/>
            <person name="Davenport K.W."/>
            <person name="Erkkila T."/>
            <person name="Frey K.G."/>
            <person name="Gibbons H.S."/>
            <person name="Gu W."/>
            <person name="Jaissle J."/>
            <person name="Johnson S.L."/>
            <person name="Koroleva G.I."/>
            <person name="Ladner J.T."/>
            <person name="Lo C.-C."/>
            <person name="Minogue T.D."/>
            <person name="Munk C."/>
            <person name="Palacios G.F."/>
            <person name="Redden C.L."/>
            <person name="Rosenzweig C.N."/>
            <person name="Scholz M.B."/>
            <person name="Teshima H."/>
            <person name="Xu Y."/>
        </authorList>
    </citation>
    <scope>NUCLEOTIDE SEQUENCE</scope>
    <source>
        <strain evidence="3">Mb9</strain>
    </source>
</reference>
<dbReference type="EMBL" id="JADIIL010000028">
    <property type="protein sequence ID" value="MBF4475340.1"/>
    <property type="molecule type" value="Genomic_DNA"/>
</dbReference>
<evidence type="ECO:0000313" key="3">
    <source>
        <dbReference type="EMBL" id="CEL24598.1"/>
    </source>
</evidence>
<gene>
    <name evidence="1" type="ORF">BRM9_1352</name>
    <name evidence="2" type="ORF">DSM1535_2036</name>
    <name evidence="4" type="ORF">ISP06_07710</name>
    <name evidence="3" type="ORF">MB9_0959</name>
</gene>
<dbReference type="PATRIC" id="fig|2162.10.peg.1004"/>
<organism evidence="1 5">
    <name type="scientific">Methanobacterium formicicum</name>
    <dbReference type="NCBI Taxonomy" id="2162"/>
    <lineage>
        <taxon>Archaea</taxon>
        <taxon>Methanobacteriati</taxon>
        <taxon>Methanobacteriota</taxon>
        <taxon>Methanomada group</taxon>
        <taxon>Methanobacteria</taxon>
        <taxon>Methanobacteriales</taxon>
        <taxon>Methanobacteriaceae</taxon>
        <taxon>Methanobacterium</taxon>
    </lineage>
</organism>
<name>A0A089ZDP4_METFO</name>
<reference evidence="4" key="4">
    <citation type="submission" date="2020-10" db="EMBL/GenBank/DDBJ databases">
        <title>Dehalococcoides mccartyi of a TCE/Cr reducing biochatode.</title>
        <authorList>
            <person name="Matturro B."/>
        </authorList>
    </citation>
    <scope>NUCLEOTIDE SEQUENCE</scope>
    <source>
        <strain evidence="4">Bin2</strain>
    </source>
</reference>
<evidence type="ECO:0000313" key="6">
    <source>
        <dbReference type="Proteomes" id="UP000062768"/>
    </source>
</evidence>
<dbReference type="KEGG" id="mfc:BRM9_1352"/>
<dbReference type="OrthoDB" id="69700at2157"/>
<proteinExistence type="predicted"/>
<sequence>MAETCMSESEVENFVDNFKGMLWDELEDALNCMSPEDMVAVILALKKRFG</sequence>
<dbReference type="KEGG" id="mfi:DSM1535_2036"/>
<evidence type="ECO:0000313" key="5">
    <source>
        <dbReference type="Proteomes" id="UP000029661"/>
    </source>
</evidence>
<dbReference type="Proteomes" id="UP000062768">
    <property type="component" value="Chromosome I"/>
</dbReference>
<dbReference type="RefSeq" id="WP_171824056.1">
    <property type="nucleotide sequence ID" value="NZ_CP006933.1"/>
</dbReference>
<evidence type="ECO:0000313" key="1">
    <source>
        <dbReference type="EMBL" id="AIS32167.1"/>
    </source>
</evidence>
<reference evidence="2" key="2">
    <citation type="submission" date="2014-08" db="EMBL/GenBank/DDBJ databases">
        <authorList>
            <person name="Wibberg D."/>
        </authorList>
    </citation>
    <scope>NUCLEOTIDE SEQUENCE</scope>
</reference>
<dbReference type="GeneID" id="82849155"/>
<reference evidence="1" key="1">
    <citation type="submission" date="2013-12" db="EMBL/GenBank/DDBJ databases">
        <title>The complete genome sequence of Methanobacterium sp. BRM9.</title>
        <authorList>
            <consortium name="Pastoral Greenhouse Gas Research Consortium"/>
            <person name="Kelly W.J."/>
            <person name="Leahy S.C."/>
            <person name="Perry R."/>
            <person name="Li D."/>
            <person name="Altermann E."/>
            <person name="Lambie S.C."/>
            <person name="Attwood G.T."/>
        </authorList>
    </citation>
    <scope>NUCLEOTIDE SEQUENCE [LARGE SCALE GENOMIC DNA]</scope>
    <source>
        <strain evidence="1">BRM9</strain>
    </source>
</reference>